<accession>A0ABC8U9X7</accession>
<reference evidence="2 3" key="1">
    <citation type="submission" date="2024-02" db="EMBL/GenBank/DDBJ databases">
        <authorList>
            <person name="Vignale AGUSTIN F."/>
            <person name="Sosa J E."/>
            <person name="Modenutti C."/>
        </authorList>
    </citation>
    <scope>NUCLEOTIDE SEQUENCE [LARGE SCALE GENOMIC DNA]</scope>
</reference>
<evidence type="ECO:0000313" key="3">
    <source>
        <dbReference type="Proteomes" id="UP001642360"/>
    </source>
</evidence>
<evidence type="ECO:0000313" key="2">
    <source>
        <dbReference type="EMBL" id="CAK9178477.1"/>
    </source>
</evidence>
<feature type="region of interest" description="Disordered" evidence="1">
    <location>
        <begin position="1"/>
        <end position="21"/>
    </location>
</feature>
<protein>
    <submittedName>
        <fullName evidence="2">Uncharacterized protein</fullName>
    </submittedName>
</protein>
<name>A0ABC8U9X7_9AQUA</name>
<evidence type="ECO:0000256" key="1">
    <source>
        <dbReference type="SAM" id="MobiDB-lite"/>
    </source>
</evidence>
<organism evidence="2 3">
    <name type="scientific">Ilex paraguariensis</name>
    <name type="common">yerba mate</name>
    <dbReference type="NCBI Taxonomy" id="185542"/>
    <lineage>
        <taxon>Eukaryota</taxon>
        <taxon>Viridiplantae</taxon>
        <taxon>Streptophyta</taxon>
        <taxon>Embryophyta</taxon>
        <taxon>Tracheophyta</taxon>
        <taxon>Spermatophyta</taxon>
        <taxon>Magnoliopsida</taxon>
        <taxon>eudicotyledons</taxon>
        <taxon>Gunneridae</taxon>
        <taxon>Pentapetalae</taxon>
        <taxon>asterids</taxon>
        <taxon>campanulids</taxon>
        <taxon>Aquifoliales</taxon>
        <taxon>Aquifoliaceae</taxon>
        <taxon>Ilex</taxon>
    </lineage>
</organism>
<sequence>MKLSAPPGGGQQSPAASKTEAVDTPLHVFGFEIEELSPQKVTGRLQVTDKSVQGVARRRVGTDSGGTSKHRSSHGIRVAEGGRYTTHYQPSQGCPSRRPYLR</sequence>
<dbReference type="EMBL" id="CAUOFW020007279">
    <property type="protein sequence ID" value="CAK9178477.1"/>
    <property type="molecule type" value="Genomic_DNA"/>
</dbReference>
<gene>
    <name evidence="2" type="ORF">ILEXP_LOCUS48392</name>
</gene>
<dbReference type="Gene3D" id="3.10.129.10">
    <property type="entry name" value="Hotdog Thioesterase"/>
    <property type="match status" value="1"/>
</dbReference>
<keyword evidence="3" id="KW-1185">Reference proteome</keyword>
<feature type="region of interest" description="Disordered" evidence="1">
    <location>
        <begin position="51"/>
        <end position="102"/>
    </location>
</feature>
<comment type="caution">
    <text evidence="2">The sequence shown here is derived from an EMBL/GenBank/DDBJ whole genome shotgun (WGS) entry which is preliminary data.</text>
</comment>
<proteinExistence type="predicted"/>
<dbReference type="Proteomes" id="UP001642360">
    <property type="component" value="Unassembled WGS sequence"/>
</dbReference>
<dbReference type="AlphaFoldDB" id="A0ABC8U9X7"/>